<accession>A0A074RTT7</accession>
<organism evidence="1 2">
    <name type="scientific">Rhizoctonia solani 123E</name>
    <dbReference type="NCBI Taxonomy" id="1423351"/>
    <lineage>
        <taxon>Eukaryota</taxon>
        <taxon>Fungi</taxon>
        <taxon>Dikarya</taxon>
        <taxon>Basidiomycota</taxon>
        <taxon>Agaricomycotina</taxon>
        <taxon>Agaricomycetes</taxon>
        <taxon>Cantharellales</taxon>
        <taxon>Ceratobasidiaceae</taxon>
        <taxon>Rhizoctonia</taxon>
    </lineage>
</organism>
<name>A0A074RTT7_9AGAM</name>
<keyword evidence="2" id="KW-1185">Reference proteome</keyword>
<sequence length="309" mass="33764">MLVSSLLAPASDNLVGGLQGTDVHRSLSHLQWGLNLVTQSQPKPPRVKAYLLSTGGRELPVLQDTGLVMQGLHRVRNLDPANVYTRTGKIVDYTFDGFFDPTDIREGGLLALTISGHGKRVCGDDVSLQLQTQDGTPVNSSMLQRKIMALPSHCTLEVIVDTCFAEDLIPGLRRILTTESPGPPTFPTANDMSRSIATSTLPAGTIARSKYKAKVVVWAASTKWGSAYPEADLPGKPGVYSTMIGVFSNERNISRQHIWESVLKAVEEQNDARSKRDLNKSPEDRAKLVKANRIQRPILLTSVEDSVRP</sequence>
<dbReference type="Proteomes" id="UP000027456">
    <property type="component" value="Unassembled WGS sequence"/>
</dbReference>
<dbReference type="AlphaFoldDB" id="A0A074RTT7"/>
<dbReference type="OrthoDB" id="3255511at2759"/>
<dbReference type="HOGENOM" id="CLU_900635_0_0_1"/>
<reference evidence="1 2" key="1">
    <citation type="submission" date="2013-12" db="EMBL/GenBank/DDBJ databases">
        <authorList>
            <person name="Cubeta M."/>
            <person name="Pakala S."/>
            <person name="Fedorova N."/>
            <person name="Thomas E."/>
            <person name="Dean R."/>
            <person name="Jabaji S."/>
            <person name="Neate S."/>
            <person name="Toda T."/>
            <person name="Tavantzis S."/>
            <person name="Vilgalys R."/>
            <person name="Bharathan N."/>
            <person name="Pakala S."/>
            <person name="Losada L.S."/>
            <person name="Zafar N."/>
            <person name="Nierman W."/>
        </authorList>
    </citation>
    <scope>NUCLEOTIDE SEQUENCE [LARGE SCALE GENOMIC DNA]</scope>
    <source>
        <strain evidence="1 2">123E</strain>
    </source>
</reference>
<dbReference type="Gene3D" id="3.40.50.1460">
    <property type="match status" value="1"/>
</dbReference>
<evidence type="ECO:0000313" key="1">
    <source>
        <dbReference type="EMBL" id="KEP50541.1"/>
    </source>
</evidence>
<comment type="caution">
    <text evidence="1">The sequence shown here is derived from an EMBL/GenBank/DDBJ whole genome shotgun (WGS) entry which is preliminary data.</text>
</comment>
<dbReference type="EMBL" id="AZST01000244">
    <property type="protein sequence ID" value="KEP50541.1"/>
    <property type="molecule type" value="Genomic_DNA"/>
</dbReference>
<gene>
    <name evidence="1" type="ORF">V565_078190</name>
</gene>
<evidence type="ECO:0000313" key="2">
    <source>
        <dbReference type="Proteomes" id="UP000027456"/>
    </source>
</evidence>
<proteinExistence type="predicted"/>
<protein>
    <submittedName>
        <fullName evidence="1">Uncharacterized protein</fullName>
    </submittedName>
</protein>